<reference evidence="5" key="1">
    <citation type="submission" date="2018-10" db="EMBL/GenBank/DDBJ databases">
        <title>De novo assembly of a Great Dane genome.</title>
        <authorList>
            <person name="Kidd J.M."/>
            <person name="Pendleton A.L."/>
            <person name="Shen F."/>
            <person name="Emery S."/>
        </authorList>
    </citation>
    <scope>NUCLEOTIDE SEQUENCE [LARGE SCALE GENOMIC DNA]</scope>
    <source>
        <strain evidence="5">Great Dane</strain>
    </source>
</reference>
<dbReference type="Proteomes" id="UP000694542">
    <property type="component" value="Chromosome 5"/>
</dbReference>
<dbReference type="GO" id="GO:0006282">
    <property type="term" value="P:regulation of DNA repair"/>
    <property type="evidence" value="ECO:0007669"/>
    <property type="project" value="InterPro"/>
</dbReference>
<feature type="domain" description="USP" evidence="3">
    <location>
        <begin position="81"/>
        <end position="728"/>
    </location>
</feature>
<organism evidence="5 6">
    <name type="scientific">Canis lupus familiaris</name>
    <name type="common">Dog</name>
    <name type="synonym">Canis familiaris</name>
    <dbReference type="NCBI Taxonomy" id="9615"/>
    <lineage>
        <taxon>Eukaryota</taxon>
        <taxon>Metazoa</taxon>
        <taxon>Chordata</taxon>
        <taxon>Craniata</taxon>
        <taxon>Vertebrata</taxon>
        <taxon>Euteleostomi</taxon>
        <taxon>Mammalia</taxon>
        <taxon>Eutheria</taxon>
        <taxon>Laurasiatheria</taxon>
        <taxon>Carnivora</taxon>
        <taxon>Caniformia</taxon>
        <taxon>Canidae</taxon>
        <taxon>Canis</taxon>
    </lineage>
</organism>
<dbReference type="GO" id="GO:0004197">
    <property type="term" value="F:cysteine-type endopeptidase activity"/>
    <property type="evidence" value="ECO:0007669"/>
    <property type="project" value="InterPro"/>
</dbReference>
<comment type="similarity">
    <text evidence="1">Belongs to the peptidase C19 family.</text>
</comment>
<feature type="region of interest" description="Disordered" evidence="2">
    <location>
        <begin position="640"/>
        <end position="662"/>
    </location>
</feature>
<comment type="function">
    <text evidence="1">Deubiquitinating enzyme that removes conjugated ubiquitin from specific proteins to regulate different cellular processes.</text>
</comment>
<keyword evidence="1" id="KW-0645">Protease</keyword>
<comment type="catalytic activity">
    <reaction evidence="1">
        <text>Thiol-dependent hydrolysis of ester, thioester, amide, peptide and isopeptide bonds formed by the C-terminal Gly of ubiquitin (a 76-residue protein attached to proteins as an intracellular targeting signal).</text>
        <dbReference type="EC" id="3.4.19.12"/>
    </reaction>
</comment>
<feature type="compositionally biased region" description="Polar residues" evidence="2">
    <location>
        <begin position="7"/>
        <end position="16"/>
    </location>
</feature>
<reference evidence="4" key="2">
    <citation type="submission" date="2019-03" db="EMBL/GenBank/DDBJ databases">
        <authorList>
            <person name="Warren W.C."/>
            <person name="Johnson G.S."/>
        </authorList>
    </citation>
    <scope>NUCLEOTIDE SEQUENCE [LARGE SCALE GENOMIC DNA]</scope>
    <source>
        <strain evidence="4">Basenji</strain>
    </source>
</reference>
<feature type="compositionally biased region" description="Basic and acidic residues" evidence="2">
    <location>
        <begin position="653"/>
        <end position="662"/>
    </location>
</feature>
<accession>A0A8C0SMA6</accession>
<dbReference type="GO" id="GO:0016579">
    <property type="term" value="P:protein deubiquitination"/>
    <property type="evidence" value="ECO:0007669"/>
    <property type="project" value="InterPro"/>
</dbReference>
<name>A0A8C0SMA6_CANLF</name>
<dbReference type="PROSITE" id="PS00972">
    <property type="entry name" value="USP_1"/>
    <property type="match status" value="1"/>
</dbReference>
<feature type="compositionally biased region" description="Basic and acidic residues" evidence="2">
    <location>
        <begin position="252"/>
        <end position="275"/>
    </location>
</feature>
<feature type="region of interest" description="Disordered" evidence="2">
    <location>
        <begin position="236"/>
        <end position="309"/>
    </location>
</feature>
<dbReference type="GO" id="GO:0004843">
    <property type="term" value="F:cysteine-type deubiquitinase activity"/>
    <property type="evidence" value="ECO:0007669"/>
    <property type="project" value="UniProtKB-UniRule"/>
</dbReference>
<evidence type="ECO:0000256" key="1">
    <source>
        <dbReference type="RuleBase" id="RU366025"/>
    </source>
</evidence>
<dbReference type="Ensembl" id="ENSCAFT00030000973.1">
    <property type="protein sequence ID" value="ENSCAFP00030000841.1"/>
    <property type="gene ID" value="ENSCAFG00030000582.1"/>
</dbReference>
<dbReference type="InterPro" id="IPR038765">
    <property type="entry name" value="Papain-like_cys_pep_sf"/>
</dbReference>
<dbReference type="EC" id="3.4.19.12" evidence="1"/>
<sequence>MPGVIPSESNGLSRGSPSKKNRLSLKFFQKKETKRALDFTDSQENEEKASEYRGSEIDQVVPAAQSSPVHCEKRENLLPFVGLNNLGNTCYLNSILQVLYFCPGFKSGVKHLFNIISRKKEALKDEANQKDKGSCKEDSLASYELICSLQSLIISVEQLQASFLLNPEKYTDELATQPRRLLNTLRELNPMYEGYLQHDAQEVLQCILGNIQETCQLLKKEEVKNVVELSTKIEEKPHQKEEMSGINSIEMDNLRPSEDYKEKLPKGNGKRKSDTEFGNMKKKVKVSKEHQSLEENQRQTRSKRKATGDTLEIPSKIIPKCVSENESARPSQKKSRVKINWLKPATKQPSILSKFCSLGKITTNQGSKEQLKENEYDLEEDLGKCENDNTTNGCELESPGDNVKPVNVNEVKPINKVSPEPKTEMKTLRWAISQFASVERIVGEDKYFCENCHHYTEAERSLLFDKMPEVITIHLKCFAASGLEFDCYGGGLSKINTPLLTPLKLSLEEWSTKPTNDSYGLFAVVMHSGITISSGHYTASVKVTDLNSLELDKGNFVIDQMCEIGKPEPLNEEEARGVVENYDDDEVSIRVSGNTQPSKVLNKKNVEAIGLLGGQKSKADYELYNKASNPDKVASTAFAENRNSETNNTNGTHEFDTNKESSDQTGINFSGFENKISCVVQSLKEYEGKWLLFDDSEVKVTEEKDFLNSLSPSTSPTSTPYLLFYKKL</sequence>
<dbReference type="Proteomes" id="UP000694429">
    <property type="component" value="Chromosome 5"/>
</dbReference>
<dbReference type="CDD" id="cd02671">
    <property type="entry name" value="Peptidase_C19O"/>
    <property type="match status" value="1"/>
</dbReference>
<evidence type="ECO:0000313" key="5">
    <source>
        <dbReference type="Ensembl" id="ENSCAFP00040023788.1"/>
    </source>
</evidence>
<evidence type="ECO:0000259" key="3">
    <source>
        <dbReference type="PROSITE" id="PS50235"/>
    </source>
</evidence>
<dbReference type="InterPro" id="IPR028889">
    <property type="entry name" value="USP"/>
</dbReference>
<feature type="compositionally biased region" description="Basic and acidic residues" evidence="2">
    <location>
        <begin position="286"/>
        <end position="298"/>
    </location>
</feature>
<reference evidence="5" key="3">
    <citation type="submission" date="2025-05" db="UniProtKB">
        <authorList>
            <consortium name="Ensembl"/>
        </authorList>
    </citation>
    <scope>IDENTIFICATION</scope>
</reference>
<dbReference type="InterPro" id="IPR018200">
    <property type="entry name" value="USP_CS"/>
</dbReference>
<dbReference type="FunFam" id="3.90.70.10:FF:000077">
    <property type="entry name" value="Ubiquitin carboxyl-terminal hydrolase 1"/>
    <property type="match status" value="1"/>
</dbReference>
<feature type="region of interest" description="Disordered" evidence="2">
    <location>
        <begin position="1"/>
        <end position="21"/>
    </location>
</feature>
<proteinExistence type="inferred from homology"/>
<feature type="region of interest" description="Disordered" evidence="2">
    <location>
        <begin position="35"/>
        <end position="54"/>
    </location>
</feature>
<dbReference type="PROSITE" id="PS50235">
    <property type="entry name" value="USP_3"/>
    <property type="match status" value="1"/>
</dbReference>
<dbReference type="Gene3D" id="3.90.70.10">
    <property type="entry name" value="Cysteine proteinases"/>
    <property type="match status" value="1"/>
</dbReference>
<keyword evidence="1" id="KW-0378">Hydrolase</keyword>
<dbReference type="PANTHER" id="PTHR24006">
    <property type="entry name" value="UBIQUITIN CARBOXYL-TERMINAL HYDROLASE"/>
    <property type="match status" value="1"/>
</dbReference>
<keyword evidence="1" id="KW-0788">Thiol protease</keyword>
<dbReference type="OrthoDB" id="10062454at2759"/>
<dbReference type="PROSITE" id="PS00973">
    <property type="entry name" value="USP_2"/>
    <property type="match status" value="1"/>
</dbReference>
<dbReference type="PANTHER" id="PTHR24006:SF905">
    <property type="entry name" value="UBIQUITIN CARBOXYL-TERMINAL HYDROLASE 1"/>
    <property type="match status" value="1"/>
</dbReference>
<dbReference type="Pfam" id="PF00443">
    <property type="entry name" value="UCH"/>
    <property type="match status" value="1"/>
</dbReference>
<evidence type="ECO:0000313" key="4">
    <source>
        <dbReference type="Ensembl" id="ENSCAFP00030000841.1"/>
    </source>
</evidence>
<dbReference type="InterPro" id="IPR001394">
    <property type="entry name" value="Peptidase_C19_UCH"/>
</dbReference>
<protein>
    <recommendedName>
        <fullName evidence="1">Ubiquitin carboxyl-terminal hydrolase</fullName>
        <ecNumber evidence="1">3.4.19.12</ecNumber>
    </recommendedName>
</protein>
<keyword evidence="1" id="KW-0833">Ubl conjugation pathway</keyword>
<dbReference type="AlphaFoldDB" id="A0A8C0SMA6"/>
<dbReference type="InterPro" id="IPR033815">
    <property type="entry name" value="USP1"/>
</dbReference>
<dbReference type="InterPro" id="IPR050164">
    <property type="entry name" value="Peptidase_C19"/>
</dbReference>
<feature type="compositionally biased region" description="Basic and acidic residues" evidence="2">
    <location>
        <begin position="45"/>
        <end position="54"/>
    </location>
</feature>
<dbReference type="Ensembl" id="ENSCAFT00040027378.1">
    <property type="protein sequence ID" value="ENSCAFP00040023788.1"/>
    <property type="gene ID" value="ENSCAFG00040014814.1"/>
</dbReference>
<dbReference type="GO" id="GO:0006508">
    <property type="term" value="P:proteolysis"/>
    <property type="evidence" value="ECO:0007669"/>
    <property type="project" value="UniProtKB-KW"/>
</dbReference>
<evidence type="ECO:0000313" key="6">
    <source>
        <dbReference type="Proteomes" id="UP000694542"/>
    </source>
</evidence>
<evidence type="ECO:0000256" key="2">
    <source>
        <dbReference type="SAM" id="MobiDB-lite"/>
    </source>
</evidence>
<gene>
    <name evidence="5" type="primary">USP1</name>
</gene>
<dbReference type="SUPFAM" id="SSF54001">
    <property type="entry name" value="Cysteine proteinases"/>
    <property type="match status" value="1"/>
</dbReference>